<protein>
    <recommendedName>
        <fullName evidence="10">Fluoride-specific ion channel FluC</fullName>
    </recommendedName>
</protein>
<keyword evidence="2 10" id="KW-1003">Cell membrane</keyword>
<keyword evidence="13" id="KW-1185">Reference proteome</keyword>
<dbReference type="PANTHER" id="PTHR28259:SF1">
    <property type="entry name" value="FLUORIDE EXPORT PROTEIN 1-RELATED"/>
    <property type="match status" value="1"/>
</dbReference>
<comment type="similarity">
    <text evidence="7 10">Belongs to the fluoride channel Fluc/FEX (TC 1.A.43) family.</text>
</comment>
<accession>A0ABT1ZEQ4</accession>
<dbReference type="RefSeq" id="WP_258798202.1">
    <property type="nucleotide sequence ID" value="NZ_JANTHX010000005.1"/>
</dbReference>
<keyword evidence="6 10" id="KW-0407">Ion channel</keyword>
<keyword evidence="10" id="KW-0406">Ion transport</keyword>
<name>A0ABT1ZEQ4_9MICO</name>
<keyword evidence="10" id="KW-0813">Transport</keyword>
<dbReference type="InterPro" id="IPR003691">
    <property type="entry name" value="FluC"/>
</dbReference>
<dbReference type="PANTHER" id="PTHR28259">
    <property type="entry name" value="FLUORIDE EXPORT PROTEIN 1-RELATED"/>
    <property type="match status" value="1"/>
</dbReference>
<evidence type="ECO:0000256" key="7">
    <source>
        <dbReference type="ARBA" id="ARBA00035120"/>
    </source>
</evidence>
<dbReference type="Proteomes" id="UP001205337">
    <property type="component" value="Unassembled WGS sequence"/>
</dbReference>
<dbReference type="EMBL" id="JANTHX010000005">
    <property type="protein sequence ID" value="MCS0499184.1"/>
    <property type="molecule type" value="Genomic_DNA"/>
</dbReference>
<evidence type="ECO:0000256" key="2">
    <source>
        <dbReference type="ARBA" id="ARBA00022475"/>
    </source>
</evidence>
<evidence type="ECO:0000256" key="4">
    <source>
        <dbReference type="ARBA" id="ARBA00022989"/>
    </source>
</evidence>
<evidence type="ECO:0000313" key="12">
    <source>
        <dbReference type="EMBL" id="MCS0499184.1"/>
    </source>
</evidence>
<feature type="binding site" evidence="10">
    <location>
        <position position="113"/>
    </location>
    <ligand>
        <name>Na(+)</name>
        <dbReference type="ChEBI" id="CHEBI:29101"/>
        <note>structural</note>
    </ligand>
</feature>
<keyword evidence="4 10" id="KW-1133">Transmembrane helix</keyword>
<evidence type="ECO:0000256" key="11">
    <source>
        <dbReference type="SAM" id="MobiDB-lite"/>
    </source>
</evidence>
<evidence type="ECO:0000256" key="1">
    <source>
        <dbReference type="ARBA" id="ARBA00004651"/>
    </source>
</evidence>
<evidence type="ECO:0000256" key="5">
    <source>
        <dbReference type="ARBA" id="ARBA00023136"/>
    </source>
</evidence>
<evidence type="ECO:0000256" key="10">
    <source>
        <dbReference type="HAMAP-Rule" id="MF_00454"/>
    </source>
</evidence>
<feature type="transmembrane region" description="Helical" evidence="10">
    <location>
        <begin position="132"/>
        <end position="157"/>
    </location>
</feature>
<evidence type="ECO:0000256" key="3">
    <source>
        <dbReference type="ARBA" id="ARBA00022692"/>
    </source>
</evidence>
<keyword evidence="10" id="KW-0479">Metal-binding</keyword>
<proteinExistence type="inferred from homology"/>
<feature type="transmembrane region" description="Helical" evidence="10">
    <location>
        <begin position="65"/>
        <end position="88"/>
    </location>
</feature>
<comment type="subcellular location">
    <subcellularLocation>
        <location evidence="1 10">Cell membrane</location>
        <topology evidence="1 10">Multi-pass membrane protein</topology>
    </subcellularLocation>
</comment>
<feature type="transmembrane region" description="Helical" evidence="10">
    <location>
        <begin position="100"/>
        <end position="120"/>
    </location>
</feature>
<evidence type="ECO:0000256" key="8">
    <source>
        <dbReference type="ARBA" id="ARBA00035585"/>
    </source>
</evidence>
<keyword evidence="3 10" id="KW-0812">Transmembrane</keyword>
<reference evidence="12 13" key="1">
    <citation type="submission" date="2022-08" db="EMBL/GenBank/DDBJ databases">
        <authorList>
            <person name="Li F."/>
        </authorList>
    </citation>
    <scope>NUCLEOTIDE SEQUENCE [LARGE SCALE GENOMIC DNA]</scope>
    <source>
        <strain evidence="12 13">10F1B-8-1</strain>
    </source>
</reference>
<keyword evidence="5 10" id="KW-0472">Membrane</keyword>
<comment type="activity regulation">
    <text evidence="10">Na(+) is not transported, but it plays an essential structural role and its presence is essential for fluoride channel function.</text>
</comment>
<gene>
    <name evidence="10" type="primary">fluC</name>
    <name evidence="10" type="synonym">crcB</name>
    <name evidence="12" type="ORF">NUH29_06430</name>
</gene>
<feature type="binding site" evidence="10">
    <location>
        <position position="110"/>
    </location>
    <ligand>
        <name>Na(+)</name>
        <dbReference type="ChEBI" id="CHEBI:29101"/>
        <note>structural</note>
    </ligand>
</feature>
<comment type="function">
    <text evidence="9 10">Fluoride-specific ion channel. Important for reducing fluoride concentration in the cell, thus reducing its toxicity.</text>
</comment>
<dbReference type="Pfam" id="PF02537">
    <property type="entry name" value="CRCB"/>
    <property type="match status" value="1"/>
</dbReference>
<evidence type="ECO:0000256" key="9">
    <source>
        <dbReference type="ARBA" id="ARBA00049940"/>
    </source>
</evidence>
<evidence type="ECO:0000313" key="13">
    <source>
        <dbReference type="Proteomes" id="UP001205337"/>
    </source>
</evidence>
<comment type="caution">
    <text evidence="12">The sequence shown here is derived from an EMBL/GenBank/DDBJ whole genome shotgun (WGS) entry which is preliminary data.</text>
</comment>
<evidence type="ECO:0000256" key="6">
    <source>
        <dbReference type="ARBA" id="ARBA00023303"/>
    </source>
</evidence>
<feature type="region of interest" description="Disordered" evidence="11">
    <location>
        <begin position="1"/>
        <end position="27"/>
    </location>
</feature>
<keyword evidence="10" id="KW-0915">Sodium</keyword>
<organism evidence="12 13">
    <name type="scientific">Protaetiibacter mangrovi</name>
    <dbReference type="NCBI Taxonomy" id="2970926"/>
    <lineage>
        <taxon>Bacteria</taxon>
        <taxon>Bacillati</taxon>
        <taxon>Actinomycetota</taxon>
        <taxon>Actinomycetes</taxon>
        <taxon>Micrococcales</taxon>
        <taxon>Microbacteriaceae</taxon>
        <taxon>Protaetiibacter</taxon>
    </lineage>
</organism>
<comment type="catalytic activity">
    <reaction evidence="8">
        <text>fluoride(in) = fluoride(out)</text>
        <dbReference type="Rhea" id="RHEA:76159"/>
        <dbReference type="ChEBI" id="CHEBI:17051"/>
    </reaction>
    <physiologicalReaction direction="left-to-right" evidence="8">
        <dbReference type="Rhea" id="RHEA:76160"/>
    </physiologicalReaction>
</comment>
<sequence length="170" mass="16855">MSDTPHDAFPELPLDPDTDVVELPPGPPQPAHLRPALLALVFAGGALGTAAREGLGLVIPADGGVPWAVLAANLAGAFLLGALLEALVRRGPDHGIRRNLRLLVGTGFMGGFTTYSALATDSAALVGAGSGWLALAYAVGTVVVGALATAAGILIAAATHRARGSEGVAG</sequence>
<dbReference type="HAMAP" id="MF_00454">
    <property type="entry name" value="FluC"/>
    <property type="match status" value="1"/>
</dbReference>